<proteinExistence type="inferred from homology"/>
<evidence type="ECO:0000256" key="2">
    <source>
        <dbReference type="ARBA" id="ARBA00007957"/>
    </source>
</evidence>
<comment type="caution">
    <text evidence="8">The sequence shown here is derived from an EMBL/GenBank/DDBJ whole genome shotgun (WGS) entry which is preliminary data.</text>
</comment>
<accession>A0ABT8TCM9</accession>
<evidence type="ECO:0000313" key="8">
    <source>
        <dbReference type="EMBL" id="MDO2410036.1"/>
    </source>
</evidence>
<dbReference type="Pfam" id="PF01475">
    <property type="entry name" value="FUR"/>
    <property type="match status" value="1"/>
</dbReference>
<evidence type="ECO:0000256" key="3">
    <source>
        <dbReference type="ARBA" id="ARBA00022491"/>
    </source>
</evidence>
<dbReference type="SUPFAM" id="SSF46785">
    <property type="entry name" value="Winged helix' DNA-binding domain"/>
    <property type="match status" value="1"/>
</dbReference>
<evidence type="ECO:0000256" key="5">
    <source>
        <dbReference type="ARBA" id="ARBA00023015"/>
    </source>
</evidence>
<gene>
    <name evidence="8" type="ORF">Q2362_08055</name>
</gene>
<dbReference type="RefSeq" id="WP_273931174.1">
    <property type="nucleotide sequence ID" value="NZ_JAQSLJ010000008.1"/>
</dbReference>
<dbReference type="PANTHER" id="PTHR33202">
    <property type="entry name" value="ZINC UPTAKE REGULATION PROTEIN"/>
    <property type="match status" value="1"/>
</dbReference>
<dbReference type="InterPro" id="IPR043135">
    <property type="entry name" value="Fur_C"/>
</dbReference>
<dbReference type="EMBL" id="JAULJQ010000011">
    <property type="protein sequence ID" value="MDO2410036.1"/>
    <property type="molecule type" value="Genomic_DNA"/>
</dbReference>
<dbReference type="InterPro" id="IPR002481">
    <property type="entry name" value="FUR"/>
</dbReference>
<dbReference type="Gene3D" id="1.10.10.10">
    <property type="entry name" value="Winged helix-like DNA-binding domain superfamily/Winged helix DNA-binding domain"/>
    <property type="match status" value="1"/>
</dbReference>
<comment type="function">
    <text evidence="1">Acts as a global negative controlling element, employing Fe(2+) as a cofactor to bind the operator of the repressed genes.</text>
</comment>
<dbReference type="Proteomes" id="UP001171111">
    <property type="component" value="Unassembled WGS sequence"/>
</dbReference>
<dbReference type="InterPro" id="IPR036390">
    <property type="entry name" value="WH_DNA-bd_sf"/>
</dbReference>
<evidence type="ECO:0000313" key="9">
    <source>
        <dbReference type="Proteomes" id="UP001171111"/>
    </source>
</evidence>
<organism evidence="8 9">
    <name type="scientific">Campylobacter magnus</name>
    <dbReference type="NCBI Taxonomy" id="3026462"/>
    <lineage>
        <taxon>Bacteria</taxon>
        <taxon>Pseudomonadati</taxon>
        <taxon>Campylobacterota</taxon>
        <taxon>Epsilonproteobacteria</taxon>
        <taxon>Campylobacterales</taxon>
        <taxon>Campylobacteraceae</taxon>
        <taxon>Campylobacter</taxon>
    </lineage>
</organism>
<protein>
    <submittedName>
        <fullName evidence="8">Fur family transcriptional regulator</fullName>
    </submittedName>
</protein>
<keyword evidence="7" id="KW-0804">Transcription</keyword>
<dbReference type="CDD" id="cd07153">
    <property type="entry name" value="Fur_like"/>
    <property type="match status" value="1"/>
</dbReference>
<keyword evidence="5" id="KW-0805">Transcription regulation</keyword>
<evidence type="ECO:0000256" key="7">
    <source>
        <dbReference type="ARBA" id="ARBA00023163"/>
    </source>
</evidence>
<evidence type="ECO:0000256" key="4">
    <source>
        <dbReference type="ARBA" id="ARBA00022833"/>
    </source>
</evidence>
<evidence type="ECO:0000256" key="1">
    <source>
        <dbReference type="ARBA" id="ARBA00002997"/>
    </source>
</evidence>
<sequence length="136" mass="15326">MFLLKMLKNEGLKATPQRLCVLKSLSSHTHPTIDELYATVRKEHPSISLATVYKNLATLVDARLVVEIAVPGQKTRYDIYEKEHIHIVCKHCGAVSDIFKEDAKMDTYQSHIEKQVGEEISSLNIIATISKCKKCS</sequence>
<evidence type="ECO:0000256" key="6">
    <source>
        <dbReference type="ARBA" id="ARBA00023125"/>
    </source>
</evidence>
<dbReference type="Gene3D" id="3.30.1490.190">
    <property type="match status" value="1"/>
</dbReference>
<keyword evidence="6" id="KW-0238">DNA-binding</keyword>
<reference evidence="8 9" key="1">
    <citation type="submission" date="2023-06" db="EMBL/GenBank/DDBJ databases">
        <title>Campylobacter magnum sp. nov., isolated from cecal contents of domestic pigs (Sus scrofa domesticus).</title>
        <authorList>
            <person name="Papic B."/>
            <person name="Gruntar I."/>
        </authorList>
    </citation>
    <scope>NUCLEOTIDE SEQUENCE [LARGE SCALE GENOMIC DNA]</scope>
    <source>
        <strain evidence="9">34484-21</strain>
    </source>
</reference>
<keyword evidence="3" id="KW-0678">Repressor</keyword>
<dbReference type="PANTHER" id="PTHR33202:SF7">
    <property type="entry name" value="FERRIC UPTAKE REGULATION PROTEIN"/>
    <property type="match status" value="1"/>
</dbReference>
<name>A0ABT8TCM9_9BACT</name>
<keyword evidence="9" id="KW-1185">Reference proteome</keyword>
<comment type="similarity">
    <text evidence="2">Belongs to the Fur family.</text>
</comment>
<keyword evidence="4" id="KW-0862">Zinc</keyword>
<dbReference type="InterPro" id="IPR036388">
    <property type="entry name" value="WH-like_DNA-bd_sf"/>
</dbReference>